<dbReference type="EMBL" id="CAUYUJ010015642">
    <property type="protein sequence ID" value="CAK0856508.1"/>
    <property type="molecule type" value="Genomic_DNA"/>
</dbReference>
<feature type="region of interest" description="Disordered" evidence="1">
    <location>
        <begin position="69"/>
        <end position="146"/>
    </location>
</feature>
<keyword evidence="3" id="KW-1185">Reference proteome</keyword>
<feature type="non-terminal residue" evidence="2">
    <location>
        <position position="1"/>
    </location>
</feature>
<organism evidence="2 3">
    <name type="scientific">Prorocentrum cordatum</name>
    <dbReference type="NCBI Taxonomy" id="2364126"/>
    <lineage>
        <taxon>Eukaryota</taxon>
        <taxon>Sar</taxon>
        <taxon>Alveolata</taxon>
        <taxon>Dinophyceae</taxon>
        <taxon>Prorocentrales</taxon>
        <taxon>Prorocentraceae</taxon>
        <taxon>Prorocentrum</taxon>
    </lineage>
</organism>
<sequence length="159" mass="16529">QLLNAAAVASKSSTKDGLLDKFGSSFGGQLTDAAAMVGKGFTEGGPTCKLEADVGDVGGDDGKLRENAAGNSRRIAASSACEGPASADPRLPPRPCGEVAARGEASEEAEGRARTEPVQPLPRHFRAAGSLRGLRRRGRRLRGGLRTLSRRAMSMAPWT</sequence>
<evidence type="ECO:0000313" key="2">
    <source>
        <dbReference type="EMBL" id="CAK0856508.1"/>
    </source>
</evidence>
<evidence type="ECO:0000256" key="1">
    <source>
        <dbReference type="SAM" id="MobiDB-lite"/>
    </source>
</evidence>
<comment type="caution">
    <text evidence="2">The sequence shown here is derived from an EMBL/GenBank/DDBJ whole genome shotgun (WGS) entry which is preliminary data.</text>
</comment>
<accession>A0ABN9UCM4</accession>
<protein>
    <submittedName>
        <fullName evidence="2">Uncharacterized protein</fullName>
    </submittedName>
</protein>
<name>A0ABN9UCM4_9DINO</name>
<evidence type="ECO:0000313" key="3">
    <source>
        <dbReference type="Proteomes" id="UP001189429"/>
    </source>
</evidence>
<feature type="compositionally biased region" description="Basic residues" evidence="1">
    <location>
        <begin position="133"/>
        <end position="143"/>
    </location>
</feature>
<reference evidence="2" key="1">
    <citation type="submission" date="2023-10" db="EMBL/GenBank/DDBJ databases">
        <authorList>
            <person name="Chen Y."/>
            <person name="Shah S."/>
            <person name="Dougan E. K."/>
            <person name="Thang M."/>
            <person name="Chan C."/>
        </authorList>
    </citation>
    <scope>NUCLEOTIDE SEQUENCE [LARGE SCALE GENOMIC DNA]</scope>
</reference>
<proteinExistence type="predicted"/>
<gene>
    <name evidence="2" type="ORF">PCOR1329_LOCUS46889</name>
</gene>
<dbReference type="Proteomes" id="UP001189429">
    <property type="component" value="Unassembled WGS sequence"/>
</dbReference>